<dbReference type="InterPro" id="IPR003661">
    <property type="entry name" value="HisK_dim/P_dom"/>
</dbReference>
<dbReference type="RefSeq" id="WP_281806255.1">
    <property type="nucleotide sequence ID" value="NZ_BSEC01000003.1"/>
</dbReference>
<feature type="domain" description="PAC" evidence="9">
    <location>
        <begin position="363"/>
        <end position="416"/>
    </location>
</feature>
<dbReference type="InterPro" id="IPR013656">
    <property type="entry name" value="PAS_4"/>
</dbReference>
<dbReference type="SUPFAM" id="SSF47384">
    <property type="entry name" value="Homodimeric domain of signal transducing histidine kinase"/>
    <property type="match status" value="1"/>
</dbReference>
<feature type="domain" description="PAC" evidence="9">
    <location>
        <begin position="239"/>
        <end position="291"/>
    </location>
</feature>
<dbReference type="SUPFAM" id="SSF55785">
    <property type="entry name" value="PYP-like sensor domain (PAS domain)"/>
    <property type="match status" value="3"/>
</dbReference>
<dbReference type="InterPro" id="IPR052162">
    <property type="entry name" value="Sensor_kinase/Photoreceptor"/>
</dbReference>
<accession>A0A9W6GYQ8</accession>
<dbReference type="CDD" id="cd00082">
    <property type="entry name" value="HisKA"/>
    <property type="match status" value="1"/>
</dbReference>
<dbReference type="AlphaFoldDB" id="A0A9W6GYQ8"/>
<keyword evidence="3" id="KW-0597">Phosphoprotein</keyword>
<evidence type="ECO:0000256" key="2">
    <source>
        <dbReference type="ARBA" id="ARBA00012438"/>
    </source>
</evidence>
<comment type="caution">
    <text evidence="10">The sequence shown here is derived from an EMBL/GenBank/DDBJ whole genome shotgun (WGS) entry which is preliminary data.</text>
</comment>
<dbReference type="Pfam" id="PF08447">
    <property type="entry name" value="PAS_3"/>
    <property type="match status" value="2"/>
</dbReference>
<dbReference type="Gene3D" id="2.10.70.100">
    <property type="match status" value="1"/>
</dbReference>
<dbReference type="PROSITE" id="PS50109">
    <property type="entry name" value="HIS_KIN"/>
    <property type="match status" value="1"/>
</dbReference>
<evidence type="ECO:0000313" key="10">
    <source>
        <dbReference type="EMBL" id="GLI95448.1"/>
    </source>
</evidence>
<keyword evidence="5" id="KW-0418">Kinase</keyword>
<reference evidence="10" key="1">
    <citation type="journal article" date="2023" name="Int. J. Syst. Evol. Microbiol.">
        <title>Methylocystis iwaonis sp. nov., a type II methane-oxidizing bacterium from surface soil of a rice paddy field in Japan, and emended description of the genus Methylocystis (ex Whittenbury et al. 1970) Bowman et al. 1993.</title>
        <authorList>
            <person name="Kaise H."/>
            <person name="Sawadogo J.B."/>
            <person name="Alam M.S."/>
            <person name="Ueno C."/>
            <person name="Dianou D."/>
            <person name="Shinjo R."/>
            <person name="Asakawa S."/>
        </authorList>
    </citation>
    <scope>NUCLEOTIDE SEQUENCE</scope>
    <source>
        <strain evidence="10">LMG27198</strain>
    </source>
</reference>
<dbReference type="Pfam" id="PF08448">
    <property type="entry name" value="PAS_4"/>
    <property type="match status" value="1"/>
</dbReference>
<dbReference type="FunFam" id="1.10.287.130:FF:000001">
    <property type="entry name" value="Two-component sensor histidine kinase"/>
    <property type="match status" value="1"/>
</dbReference>
<evidence type="ECO:0000256" key="5">
    <source>
        <dbReference type="ARBA" id="ARBA00022777"/>
    </source>
</evidence>
<keyword evidence="6" id="KW-0902">Two-component regulatory system</keyword>
<name>A0A9W6GYQ8_9HYPH</name>
<dbReference type="PROSITE" id="PS50113">
    <property type="entry name" value="PAC"/>
    <property type="match status" value="3"/>
</dbReference>
<dbReference type="InterPro" id="IPR001610">
    <property type="entry name" value="PAC"/>
</dbReference>
<feature type="domain" description="Histidine kinase" evidence="8">
    <location>
        <begin position="427"/>
        <end position="645"/>
    </location>
</feature>
<evidence type="ECO:0000256" key="1">
    <source>
        <dbReference type="ARBA" id="ARBA00000085"/>
    </source>
</evidence>
<dbReference type="SMART" id="SM00091">
    <property type="entry name" value="PAS"/>
    <property type="match status" value="3"/>
</dbReference>
<dbReference type="InterPro" id="IPR036890">
    <property type="entry name" value="HATPase_C_sf"/>
</dbReference>
<dbReference type="FunFam" id="3.30.565.10:FF:000006">
    <property type="entry name" value="Sensor histidine kinase WalK"/>
    <property type="match status" value="1"/>
</dbReference>
<dbReference type="InterPro" id="IPR003594">
    <property type="entry name" value="HATPase_dom"/>
</dbReference>
<dbReference type="SMART" id="SM00086">
    <property type="entry name" value="PAC"/>
    <property type="match status" value="2"/>
</dbReference>
<keyword evidence="7" id="KW-0472">Membrane</keyword>
<dbReference type="Pfam" id="PF00512">
    <property type="entry name" value="HisKA"/>
    <property type="match status" value="1"/>
</dbReference>
<organism evidence="10 11">
    <name type="scientific">Methylocystis echinoides</name>
    <dbReference type="NCBI Taxonomy" id="29468"/>
    <lineage>
        <taxon>Bacteria</taxon>
        <taxon>Pseudomonadati</taxon>
        <taxon>Pseudomonadota</taxon>
        <taxon>Alphaproteobacteria</taxon>
        <taxon>Hyphomicrobiales</taxon>
        <taxon>Methylocystaceae</taxon>
        <taxon>Methylocystis</taxon>
    </lineage>
</organism>
<dbReference type="GO" id="GO:0000155">
    <property type="term" value="F:phosphorelay sensor kinase activity"/>
    <property type="evidence" value="ECO:0007669"/>
    <property type="project" value="InterPro"/>
</dbReference>
<dbReference type="SMART" id="SM00387">
    <property type="entry name" value="HATPase_c"/>
    <property type="match status" value="1"/>
</dbReference>
<dbReference type="InterPro" id="IPR035965">
    <property type="entry name" value="PAS-like_dom_sf"/>
</dbReference>
<keyword evidence="11" id="KW-1185">Reference proteome</keyword>
<evidence type="ECO:0000256" key="4">
    <source>
        <dbReference type="ARBA" id="ARBA00022679"/>
    </source>
</evidence>
<dbReference type="Proteomes" id="UP001144323">
    <property type="component" value="Unassembled WGS sequence"/>
</dbReference>
<dbReference type="InterPro" id="IPR004358">
    <property type="entry name" value="Sig_transdc_His_kin-like_C"/>
</dbReference>
<evidence type="ECO:0000259" key="9">
    <source>
        <dbReference type="PROSITE" id="PS50113"/>
    </source>
</evidence>
<dbReference type="SMART" id="SM00388">
    <property type="entry name" value="HisKA"/>
    <property type="match status" value="1"/>
</dbReference>
<proteinExistence type="predicted"/>
<dbReference type="InterPro" id="IPR005467">
    <property type="entry name" value="His_kinase_dom"/>
</dbReference>
<evidence type="ECO:0000256" key="7">
    <source>
        <dbReference type="ARBA" id="ARBA00023136"/>
    </source>
</evidence>
<evidence type="ECO:0000256" key="6">
    <source>
        <dbReference type="ARBA" id="ARBA00023012"/>
    </source>
</evidence>
<sequence>MIAHKDGSHHHCEIEDEAAEPNNAAGAPQAEALQQLNALKWFYDNAHVGFCVIDLDLRFHHINSFLAEINGVPVEAHLGRTVAEVVPALLPLVQQVTTKILATRRPVTNYEFSGETAARPGVTRHWLESWHPLIGDDGAIVGFAVTVEEITQRKEAEEALKKLVERYELVSKGAGDAIWDWDVPNHRVYFSPRWKELHGHGDELIGGSEELWKSSIHPEDLSRVMDAVAAHFEGKTDVFLEEYRIRCRDGSEKWVLDRGLARRDQAGVVTRMAGSEHDITSRKRAEEALAQSHEDFRRAQEVGQIGWWRFRLPQNVLDWSEENYRIFSVPFGEPVTYDLFLSLVHPDDRDYVQDRWSAALAGEPYDIEHRVVLDGAVKWLREKAYLEFDEAGALLGGFGITQDITARKRVEESLLEMHRHKDEFITMLAHELRNPLAPLRSGLYVLRKSEAIPRAHGRIQEIMERQVDHLIRLVDDLLDVSRISRGRIALKKERLSLGDLVMQVVESRSALSSTEECHIRVNFRESPLFIAADPVRLTQILANLLDNATKYSPAKGDIDITLDRQGEHAVISVKDNGYGIPADMLPRIFDVFVQVDQNQSQARGGLGIGLALVRSLVELHGGTVEAHSGGKDKGSEFVVRLPLSSSQLD</sequence>
<comment type="catalytic activity">
    <reaction evidence="1">
        <text>ATP + protein L-histidine = ADP + protein N-phospho-L-histidine.</text>
        <dbReference type="EC" id="2.7.13.3"/>
    </reaction>
</comment>
<dbReference type="PRINTS" id="PR00344">
    <property type="entry name" value="BCTRLSENSOR"/>
</dbReference>
<dbReference type="InterPro" id="IPR000700">
    <property type="entry name" value="PAS-assoc_C"/>
</dbReference>
<evidence type="ECO:0000256" key="3">
    <source>
        <dbReference type="ARBA" id="ARBA00022553"/>
    </source>
</evidence>
<dbReference type="Gene3D" id="3.30.450.20">
    <property type="entry name" value="PAS domain"/>
    <property type="match status" value="3"/>
</dbReference>
<dbReference type="Pfam" id="PF02518">
    <property type="entry name" value="HATPase_c"/>
    <property type="match status" value="1"/>
</dbReference>
<evidence type="ECO:0000313" key="11">
    <source>
        <dbReference type="Proteomes" id="UP001144323"/>
    </source>
</evidence>
<dbReference type="InterPro" id="IPR013655">
    <property type="entry name" value="PAS_fold_3"/>
</dbReference>
<dbReference type="SUPFAM" id="SSF55874">
    <property type="entry name" value="ATPase domain of HSP90 chaperone/DNA topoisomerase II/histidine kinase"/>
    <property type="match status" value="1"/>
</dbReference>
<dbReference type="NCBIfam" id="TIGR00229">
    <property type="entry name" value="sensory_box"/>
    <property type="match status" value="3"/>
</dbReference>
<dbReference type="Gene3D" id="1.10.287.130">
    <property type="match status" value="1"/>
</dbReference>
<dbReference type="EC" id="2.7.13.3" evidence="2"/>
<dbReference type="EMBL" id="BSEC01000003">
    <property type="protein sequence ID" value="GLI95448.1"/>
    <property type="molecule type" value="Genomic_DNA"/>
</dbReference>
<dbReference type="InterPro" id="IPR000014">
    <property type="entry name" value="PAS"/>
</dbReference>
<gene>
    <name evidence="10" type="ORF">LMG27198_44400</name>
</gene>
<keyword evidence="4" id="KW-0808">Transferase</keyword>
<protein>
    <recommendedName>
        <fullName evidence="2">histidine kinase</fullName>
        <ecNumber evidence="2">2.7.13.3</ecNumber>
    </recommendedName>
</protein>
<dbReference type="CDD" id="cd00130">
    <property type="entry name" value="PAS"/>
    <property type="match status" value="2"/>
</dbReference>
<dbReference type="InterPro" id="IPR036097">
    <property type="entry name" value="HisK_dim/P_sf"/>
</dbReference>
<evidence type="ECO:0000259" key="8">
    <source>
        <dbReference type="PROSITE" id="PS50109"/>
    </source>
</evidence>
<dbReference type="PANTHER" id="PTHR43304">
    <property type="entry name" value="PHYTOCHROME-LIKE PROTEIN CPH1"/>
    <property type="match status" value="1"/>
</dbReference>
<dbReference type="CDD" id="cd00075">
    <property type="entry name" value="HATPase"/>
    <property type="match status" value="1"/>
</dbReference>
<dbReference type="PANTHER" id="PTHR43304:SF1">
    <property type="entry name" value="PAC DOMAIN-CONTAINING PROTEIN"/>
    <property type="match status" value="1"/>
</dbReference>
<dbReference type="Gene3D" id="3.30.565.10">
    <property type="entry name" value="Histidine kinase-like ATPase, C-terminal domain"/>
    <property type="match status" value="1"/>
</dbReference>
<feature type="domain" description="PAC" evidence="9">
    <location>
        <begin position="108"/>
        <end position="162"/>
    </location>
</feature>